<evidence type="ECO:0000256" key="1">
    <source>
        <dbReference type="SAM" id="Phobius"/>
    </source>
</evidence>
<dbReference type="Proteomes" id="UP000839052">
    <property type="component" value="Chromosome"/>
</dbReference>
<gene>
    <name evidence="2" type="ORF">NTG6680_2577</name>
</gene>
<reference evidence="2 3" key="1">
    <citation type="submission" date="2021-10" db="EMBL/GenBank/DDBJ databases">
        <authorList>
            <person name="Koch H."/>
        </authorList>
    </citation>
    <scope>NUCLEOTIDE SEQUENCE [LARGE SCALE GENOMIC DNA]</scope>
    <source>
        <strain evidence="2">6680</strain>
    </source>
</reference>
<accession>A0ABM8Z1T2</accession>
<proteinExistence type="predicted"/>
<feature type="transmembrane region" description="Helical" evidence="1">
    <location>
        <begin position="52"/>
        <end position="80"/>
    </location>
</feature>
<evidence type="ECO:0000313" key="3">
    <source>
        <dbReference type="Proteomes" id="UP000839052"/>
    </source>
</evidence>
<keyword evidence="1" id="KW-1133">Transmembrane helix</keyword>
<dbReference type="PANTHER" id="PTHR10728">
    <property type="entry name" value="CYTOSOLIC PHOSPHOLIPASE A2"/>
    <property type="match status" value="1"/>
</dbReference>
<dbReference type="PANTHER" id="PTHR10728:SF40">
    <property type="entry name" value="PATATIN FAMILY PROTEIN"/>
    <property type="match status" value="1"/>
</dbReference>
<dbReference type="EMBL" id="OU912926">
    <property type="protein sequence ID" value="CAG9933826.1"/>
    <property type="molecule type" value="Genomic_DNA"/>
</dbReference>
<name>A0ABM8Z1T2_9PROT</name>
<evidence type="ECO:0000313" key="2">
    <source>
        <dbReference type="EMBL" id="CAG9933826.1"/>
    </source>
</evidence>
<protein>
    <submittedName>
        <fullName evidence="2">Uncharacterized protein</fullName>
    </submittedName>
</protein>
<organism evidence="2 3">
    <name type="scientific">Candidatus Nitrotoga arctica</name>
    <dbReference type="NCBI Taxonomy" id="453162"/>
    <lineage>
        <taxon>Bacteria</taxon>
        <taxon>Pseudomonadati</taxon>
        <taxon>Pseudomonadota</taxon>
        <taxon>Betaproteobacteria</taxon>
        <taxon>Nitrosomonadales</taxon>
        <taxon>Gallionellaceae</taxon>
        <taxon>Candidatus Nitrotoga</taxon>
    </lineage>
</organism>
<sequence length="503" mass="56242">MNRLLDGHAWKGVSVIVGWLAITRAGLLAGKLDLKGGVRQRSKSEKTTTRKLLNLFVTVVRIIFIAGLFVGISTGLHLILLSISGIDWGWDAISDLHLRHWHYMNDSPITVVWRLMGLTFACLFLLAWRVDINEFSLNAFYRSRLSRCYLGAARFLAGERRPRKFTDFDENDDLRLADLGITGDQNLPVGPLHIINCALNLGGSSDLALHTRHCASFTLTPYAVGSSYLSKDPFTGVRKPLGYHSIDEYGGRDSQLTLAQAISVSGAAASPNMGYHTSSTVAFLLTVFNVRLGWWFLNPKRSLKSSSPWFSLGYLVKELFGAADDNSNYLMISDGGHFENLAAYELIRRQCRVIIISDAECDPELKFEGLARLIRMCQLDFKTEILINVDAIRLKTESDWSDSRFAVGRINYSDGTVGVLIYLKASMNGSEDTAIRQYMDSHPEFPHESTSDQFYGEDQFDSYWRLGREIAGSAFKLFNGKTDFMAIADELLEKSLLPSKIGV</sequence>
<keyword evidence="1" id="KW-0812">Transmembrane</keyword>
<keyword evidence="1" id="KW-0472">Membrane</keyword>
<keyword evidence="3" id="KW-1185">Reference proteome</keyword>
<dbReference type="InterPro" id="IPR016035">
    <property type="entry name" value="Acyl_Trfase/lysoPLipase"/>
</dbReference>
<dbReference type="Gene3D" id="3.40.1090.10">
    <property type="entry name" value="Cytosolic phospholipase A2 catalytic domain"/>
    <property type="match status" value="1"/>
</dbReference>
<dbReference type="RefSeq" id="WP_239797550.1">
    <property type="nucleotide sequence ID" value="NZ_OU912926.1"/>
</dbReference>
<feature type="transmembrane region" description="Helical" evidence="1">
    <location>
        <begin position="12"/>
        <end position="32"/>
    </location>
</feature>
<dbReference type="SUPFAM" id="SSF52151">
    <property type="entry name" value="FabD/lysophospholipase-like"/>
    <property type="match status" value="1"/>
</dbReference>